<dbReference type="InterPro" id="IPR045598">
    <property type="entry name" value="DUF6457"/>
</dbReference>
<comment type="caution">
    <text evidence="2">The sequence shown here is derived from an EMBL/GenBank/DDBJ whole genome shotgun (WGS) entry which is preliminary data.</text>
</comment>
<proteinExistence type="predicted"/>
<dbReference type="Pfam" id="PF20058">
    <property type="entry name" value="DUF6457"/>
    <property type="match status" value="1"/>
</dbReference>
<evidence type="ECO:0000313" key="2">
    <source>
        <dbReference type="EMBL" id="MFB0836153.1"/>
    </source>
</evidence>
<dbReference type="Proteomes" id="UP001575652">
    <property type="component" value="Unassembled WGS sequence"/>
</dbReference>
<dbReference type="EMBL" id="JBHDLJ010000018">
    <property type="protein sequence ID" value="MFB0836153.1"/>
    <property type="molecule type" value="Genomic_DNA"/>
</dbReference>
<feature type="domain" description="DUF6457" evidence="1">
    <location>
        <begin position="10"/>
        <end position="90"/>
    </location>
</feature>
<dbReference type="RefSeq" id="WP_373973328.1">
    <property type="nucleotide sequence ID" value="NZ_JBHDLJ010000018.1"/>
</dbReference>
<keyword evidence="3" id="KW-1185">Reference proteome</keyword>
<reference evidence="2 3" key="1">
    <citation type="submission" date="2024-09" db="EMBL/GenBank/DDBJ databases">
        <authorList>
            <person name="Salinas-Garcia M.A."/>
            <person name="Prieme A."/>
        </authorList>
    </citation>
    <scope>NUCLEOTIDE SEQUENCE [LARGE SCALE GENOMIC DNA]</scope>
    <source>
        <strain evidence="2 3">DSM 21081</strain>
    </source>
</reference>
<name>A0ABV4UVC2_9MICC</name>
<sequence>MTVNDAEELELRDWAHKLAQALQVLDLKVDPSQITELVDRSSDSIGPRAGAISAFVAGYAAGAAATDGPKSVQEAVDAAVATVHRLCDEGTTAGPDRTGWAATGQ</sequence>
<accession>A0ABV4UVC2</accession>
<organism evidence="2 3">
    <name type="scientific">Arthrobacter halodurans</name>
    <dbReference type="NCBI Taxonomy" id="516699"/>
    <lineage>
        <taxon>Bacteria</taxon>
        <taxon>Bacillati</taxon>
        <taxon>Actinomycetota</taxon>
        <taxon>Actinomycetes</taxon>
        <taxon>Micrococcales</taxon>
        <taxon>Micrococcaceae</taxon>
        <taxon>Arthrobacter</taxon>
    </lineage>
</organism>
<gene>
    <name evidence="2" type="ORF">ACETWP_16305</name>
</gene>
<protein>
    <submittedName>
        <fullName evidence="2">DUF6457 domain-containing protein</fullName>
    </submittedName>
</protein>
<evidence type="ECO:0000259" key="1">
    <source>
        <dbReference type="Pfam" id="PF20058"/>
    </source>
</evidence>
<evidence type="ECO:0000313" key="3">
    <source>
        <dbReference type="Proteomes" id="UP001575652"/>
    </source>
</evidence>